<keyword evidence="1" id="KW-0732">Signal</keyword>
<evidence type="ECO:0000313" key="2">
    <source>
        <dbReference type="EMBL" id="GFH59522.1"/>
    </source>
</evidence>
<protein>
    <recommendedName>
        <fullName evidence="4">Methyltransferase FkbM domain-containing protein</fullName>
    </recommendedName>
</protein>
<dbReference type="Gene3D" id="3.40.50.150">
    <property type="entry name" value="Vaccinia Virus protein VP39"/>
    <property type="match status" value="1"/>
</dbReference>
<comment type="caution">
    <text evidence="2">The sequence shown here is derived from an EMBL/GenBank/DDBJ whole genome shotgun (WGS) entry which is preliminary data.</text>
</comment>
<proteinExistence type="predicted"/>
<gene>
    <name evidence="2" type="ORF">CTEN210_15998</name>
</gene>
<sequence length="340" mass="38530">MQRNLMLLSILIVFGIIQFNDVVKKNLQLLVNTKKNDLTSSTSIDSSLKYENYDEHINEFVCGKNASASSLEWNFLCTNHETKISSEAIERMFKSMSAEINIVQIGAHIGFEPNDPIAMGIVSLIDSFPKTFRSHFHWTFVEPSPPNYKRLVQNLDKYSHICHMKSINAGVVSDLSNYTDNSLIFYSLKDTIDPETGFDSLSNKTLPAYITQVSSFSKAPILFNRRQFRKVGLNVNDYIVETKVQTKPFSALMAEVIGNATSEQHSTPFLVLIDTEGFDCDIVQGISFDSKYLPKFLVFEVKQCREKYTKETKGHLEKLGYTLTQDDGRVENIVGVLRST</sequence>
<dbReference type="EMBL" id="BLLK01000068">
    <property type="protein sequence ID" value="GFH59522.1"/>
    <property type="molecule type" value="Genomic_DNA"/>
</dbReference>
<evidence type="ECO:0000313" key="3">
    <source>
        <dbReference type="Proteomes" id="UP001054902"/>
    </source>
</evidence>
<keyword evidence="3" id="KW-1185">Reference proteome</keyword>
<accession>A0AAD3HD69</accession>
<evidence type="ECO:0000256" key="1">
    <source>
        <dbReference type="SAM" id="SignalP"/>
    </source>
</evidence>
<dbReference type="Proteomes" id="UP001054902">
    <property type="component" value="Unassembled WGS sequence"/>
</dbReference>
<organism evidence="2 3">
    <name type="scientific">Chaetoceros tenuissimus</name>
    <dbReference type="NCBI Taxonomy" id="426638"/>
    <lineage>
        <taxon>Eukaryota</taxon>
        <taxon>Sar</taxon>
        <taxon>Stramenopiles</taxon>
        <taxon>Ochrophyta</taxon>
        <taxon>Bacillariophyta</taxon>
        <taxon>Coscinodiscophyceae</taxon>
        <taxon>Chaetocerotophycidae</taxon>
        <taxon>Chaetocerotales</taxon>
        <taxon>Chaetocerotaceae</taxon>
        <taxon>Chaetoceros</taxon>
    </lineage>
</organism>
<name>A0AAD3HD69_9STRA</name>
<feature type="chain" id="PRO_5041947785" description="Methyltransferase FkbM domain-containing protein" evidence="1">
    <location>
        <begin position="20"/>
        <end position="340"/>
    </location>
</feature>
<reference evidence="2 3" key="1">
    <citation type="journal article" date="2021" name="Sci. Rep.">
        <title>The genome of the diatom Chaetoceros tenuissimus carries an ancient integrated fragment of an extant virus.</title>
        <authorList>
            <person name="Hongo Y."/>
            <person name="Kimura K."/>
            <person name="Takaki Y."/>
            <person name="Yoshida Y."/>
            <person name="Baba S."/>
            <person name="Kobayashi G."/>
            <person name="Nagasaki K."/>
            <person name="Hano T."/>
            <person name="Tomaru Y."/>
        </authorList>
    </citation>
    <scope>NUCLEOTIDE SEQUENCE [LARGE SCALE GENOMIC DNA]</scope>
    <source>
        <strain evidence="2 3">NIES-3715</strain>
    </source>
</reference>
<evidence type="ECO:0008006" key="4">
    <source>
        <dbReference type="Google" id="ProtNLM"/>
    </source>
</evidence>
<dbReference type="InterPro" id="IPR029063">
    <property type="entry name" value="SAM-dependent_MTases_sf"/>
</dbReference>
<feature type="signal peptide" evidence="1">
    <location>
        <begin position="1"/>
        <end position="19"/>
    </location>
</feature>
<dbReference type="AlphaFoldDB" id="A0AAD3HD69"/>